<feature type="domain" description="ABC transporter" evidence="7">
    <location>
        <begin position="36"/>
        <end position="85"/>
    </location>
</feature>
<dbReference type="InterPro" id="IPR050107">
    <property type="entry name" value="ABC_carbohydrate_import_ATPase"/>
</dbReference>
<evidence type="ECO:0000259" key="7">
    <source>
        <dbReference type="Pfam" id="PF00005"/>
    </source>
</evidence>
<evidence type="ECO:0000256" key="3">
    <source>
        <dbReference type="ARBA" id="ARBA00022741"/>
    </source>
</evidence>
<keyword evidence="2" id="KW-1003">Cell membrane</keyword>
<evidence type="ECO:0000313" key="9">
    <source>
        <dbReference type="Proteomes" id="UP000272703"/>
    </source>
</evidence>
<name>A0A3M6AWH4_PSESS</name>
<dbReference type="GO" id="GO:0005524">
    <property type="term" value="F:ATP binding"/>
    <property type="evidence" value="ECO:0007669"/>
    <property type="project" value="UniProtKB-KW"/>
</dbReference>
<keyword evidence="1" id="KW-0813">Transport</keyword>
<proteinExistence type="predicted"/>
<dbReference type="SUPFAM" id="SSF52540">
    <property type="entry name" value="P-loop containing nucleoside triphosphate hydrolases"/>
    <property type="match status" value="1"/>
</dbReference>
<feature type="non-terminal residue" evidence="8">
    <location>
        <position position="95"/>
    </location>
</feature>
<dbReference type="EMBL" id="RBUN01000056">
    <property type="protein sequence ID" value="RMV23422.1"/>
    <property type="molecule type" value="Genomic_DNA"/>
</dbReference>
<evidence type="ECO:0000313" key="8">
    <source>
        <dbReference type="EMBL" id="RMV23422.1"/>
    </source>
</evidence>
<dbReference type="PANTHER" id="PTHR43790">
    <property type="entry name" value="CARBOHYDRATE TRANSPORT ATP-BINDING PROTEIN MG119-RELATED"/>
    <property type="match status" value="1"/>
</dbReference>
<dbReference type="Pfam" id="PF00005">
    <property type="entry name" value="ABC_tran"/>
    <property type="match status" value="1"/>
</dbReference>
<dbReference type="AlphaFoldDB" id="A0A3M6AWH4"/>
<dbReference type="PANTHER" id="PTHR43790:SF3">
    <property type="entry name" value="D-ALLOSE IMPORT ATP-BINDING PROTEIN ALSA-RELATED"/>
    <property type="match status" value="1"/>
</dbReference>
<dbReference type="InterPro" id="IPR027417">
    <property type="entry name" value="P-loop_NTPase"/>
</dbReference>
<keyword evidence="6" id="KW-0472">Membrane</keyword>
<dbReference type="InterPro" id="IPR003439">
    <property type="entry name" value="ABC_transporter-like_ATP-bd"/>
</dbReference>
<keyword evidence="4 8" id="KW-0067">ATP-binding</keyword>
<accession>A0A3M6AWH4</accession>
<dbReference type="GO" id="GO:0016887">
    <property type="term" value="F:ATP hydrolysis activity"/>
    <property type="evidence" value="ECO:0007669"/>
    <property type="project" value="InterPro"/>
</dbReference>
<evidence type="ECO:0000256" key="2">
    <source>
        <dbReference type="ARBA" id="ARBA00022475"/>
    </source>
</evidence>
<evidence type="ECO:0000256" key="5">
    <source>
        <dbReference type="ARBA" id="ARBA00022967"/>
    </source>
</evidence>
<reference evidence="8 9" key="1">
    <citation type="submission" date="2018-08" db="EMBL/GenBank/DDBJ databases">
        <title>Recombination of ecologically and evolutionarily significant loci maintains genetic cohesion in the Pseudomonas syringae species complex.</title>
        <authorList>
            <person name="Dillon M."/>
            <person name="Thakur S."/>
            <person name="Almeida R.N.D."/>
            <person name="Weir B.S."/>
            <person name="Guttman D.S."/>
        </authorList>
    </citation>
    <scope>NUCLEOTIDE SEQUENCE [LARGE SCALE GENOMIC DNA]</scope>
    <source>
        <strain evidence="8 9">ICMP 11897</strain>
    </source>
</reference>
<protein>
    <submittedName>
        <fullName evidence="8">Ribose ABC transporter ATP-binding protein</fullName>
    </submittedName>
</protein>
<comment type="caution">
    <text evidence="8">The sequence shown here is derived from an EMBL/GenBank/DDBJ whole genome shotgun (WGS) entry which is preliminary data.</text>
</comment>
<sequence>MQAALDNPTLHNPEVTPAAVLCLRNIGKTYGPVQVLSQINVDVRPGEVLALLGENGAGKSTLSSIIAGLVQPEAGGSMSWLGEDYAPASPGAAPG</sequence>
<keyword evidence="5" id="KW-1278">Translocase</keyword>
<keyword evidence="3" id="KW-0547">Nucleotide-binding</keyword>
<evidence type="ECO:0000256" key="1">
    <source>
        <dbReference type="ARBA" id="ARBA00022448"/>
    </source>
</evidence>
<dbReference type="Gene3D" id="3.40.50.300">
    <property type="entry name" value="P-loop containing nucleotide triphosphate hydrolases"/>
    <property type="match status" value="1"/>
</dbReference>
<gene>
    <name evidence="8" type="ORF">ALP16_04949</name>
</gene>
<organism evidence="8 9">
    <name type="scientific">Pseudomonas savastanoi</name>
    <name type="common">Pseudomonas syringae pv. savastanoi</name>
    <dbReference type="NCBI Taxonomy" id="29438"/>
    <lineage>
        <taxon>Bacteria</taxon>
        <taxon>Pseudomonadati</taxon>
        <taxon>Pseudomonadota</taxon>
        <taxon>Gammaproteobacteria</taxon>
        <taxon>Pseudomonadales</taxon>
        <taxon>Pseudomonadaceae</taxon>
        <taxon>Pseudomonas</taxon>
    </lineage>
</organism>
<dbReference type="Proteomes" id="UP000272703">
    <property type="component" value="Unassembled WGS sequence"/>
</dbReference>
<evidence type="ECO:0000256" key="6">
    <source>
        <dbReference type="ARBA" id="ARBA00023136"/>
    </source>
</evidence>
<evidence type="ECO:0000256" key="4">
    <source>
        <dbReference type="ARBA" id="ARBA00022840"/>
    </source>
</evidence>